<dbReference type="AlphaFoldDB" id="A0A401WBR7"/>
<evidence type="ECO:0000256" key="4">
    <source>
        <dbReference type="ARBA" id="ARBA00023172"/>
    </source>
</evidence>
<comment type="similarity">
    <text evidence="1">Belongs to the 'phage' integrase family.</text>
</comment>
<dbReference type="Proteomes" id="UP000286746">
    <property type="component" value="Unassembled WGS sequence"/>
</dbReference>
<dbReference type="Gene3D" id="1.10.150.130">
    <property type="match status" value="1"/>
</dbReference>
<dbReference type="Pfam" id="PF14659">
    <property type="entry name" value="Phage_int_SAM_3"/>
    <property type="match status" value="1"/>
</dbReference>
<protein>
    <submittedName>
        <fullName evidence="8">Integrase</fullName>
    </submittedName>
</protein>
<comment type="caution">
    <text evidence="8">The sequence shown here is derived from an EMBL/GenBank/DDBJ whole genome shotgun (WGS) entry which is preliminary data.</text>
</comment>
<dbReference type="InterPro" id="IPR044068">
    <property type="entry name" value="CB"/>
</dbReference>
<dbReference type="PROSITE" id="PS51898">
    <property type="entry name" value="TYR_RECOMBINASE"/>
    <property type="match status" value="1"/>
</dbReference>
<evidence type="ECO:0000259" key="6">
    <source>
        <dbReference type="PROSITE" id="PS51898"/>
    </source>
</evidence>
<reference evidence="8 9" key="1">
    <citation type="submission" date="2018-11" db="EMBL/GenBank/DDBJ databases">
        <title>Whole genome sequence of Streptomyces paromomycinus NBRC 15454(T).</title>
        <authorList>
            <person name="Komaki H."/>
            <person name="Tamura T."/>
        </authorList>
    </citation>
    <scope>NUCLEOTIDE SEQUENCE [LARGE SCALE GENOMIC DNA]</scope>
    <source>
        <strain evidence="8 9">NBRC 15454</strain>
    </source>
</reference>
<keyword evidence="2" id="KW-0229">DNA integration</keyword>
<dbReference type="InterPro" id="IPR002104">
    <property type="entry name" value="Integrase_catalytic"/>
</dbReference>
<dbReference type="EMBL" id="BHZD01000001">
    <property type="protein sequence ID" value="GCD46794.1"/>
    <property type="molecule type" value="Genomic_DNA"/>
</dbReference>
<evidence type="ECO:0000259" key="7">
    <source>
        <dbReference type="PROSITE" id="PS51900"/>
    </source>
</evidence>
<dbReference type="Gene3D" id="1.10.443.10">
    <property type="entry name" value="Intergrase catalytic core"/>
    <property type="match status" value="1"/>
</dbReference>
<dbReference type="CDD" id="cd01189">
    <property type="entry name" value="INT_ICEBs1_C_like"/>
    <property type="match status" value="1"/>
</dbReference>
<organism evidence="8 9">
    <name type="scientific">Streptomyces paromomycinus</name>
    <name type="common">Streptomyces rimosus subsp. paromomycinus</name>
    <dbReference type="NCBI Taxonomy" id="92743"/>
    <lineage>
        <taxon>Bacteria</taxon>
        <taxon>Bacillati</taxon>
        <taxon>Actinomycetota</taxon>
        <taxon>Actinomycetes</taxon>
        <taxon>Kitasatosporales</taxon>
        <taxon>Streptomycetaceae</taxon>
        <taxon>Streptomyces</taxon>
    </lineage>
</organism>
<dbReference type="InterPro" id="IPR013762">
    <property type="entry name" value="Integrase-like_cat_sf"/>
</dbReference>
<dbReference type="GO" id="GO:0003677">
    <property type="term" value="F:DNA binding"/>
    <property type="evidence" value="ECO:0007669"/>
    <property type="project" value="UniProtKB-UniRule"/>
</dbReference>
<evidence type="ECO:0000256" key="5">
    <source>
        <dbReference type="PROSITE-ProRule" id="PRU01248"/>
    </source>
</evidence>
<evidence type="ECO:0000256" key="2">
    <source>
        <dbReference type="ARBA" id="ARBA00022908"/>
    </source>
</evidence>
<keyword evidence="3 5" id="KW-0238">DNA-binding</keyword>
<keyword evidence="9" id="KW-1185">Reference proteome</keyword>
<sequence length="415" mass="46780">MATIKKEDCPCPRRKKATCPHKPYRVTYREPGGRAGKLRQVSFKKSEDAEAFAVKVERDKDLGTYVNPKGGMRPFEEIWREWVDAGTLEESSKRNYHSVYENHYGPFFGKKPIGSITPSMIQEWEANQRERGYKGSGISGRKNVLSSVFNYAVAAEIIGRNPCKKANPRRRSGQFLTPVTDDDIPSMEEVLGIIAETPKIIRAGFWAMAGCGTRPGESLALAEESMDWERGILAVDHQVSAYGCQGISGYRRGVKRGTKHRTFEEARKAPVPESVNEIFNDHVDAFGTWGDRGWFFESPRLNDRHPSYDWFLNQFKAAAKAAGTPRYTPKSFRHFFVSEAIHADIPLFEVAAWVGHRSTRTTELVYGHLVRRAMERGARTMHNRLGLGLAPFKGLIAPPRLTPDEGSVDDWDEVA</sequence>
<dbReference type="SUPFAM" id="SSF56349">
    <property type="entry name" value="DNA breaking-rejoining enzymes"/>
    <property type="match status" value="1"/>
</dbReference>
<evidence type="ECO:0000313" key="9">
    <source>
        <dbReference type="Proteomes" id="UP000286746"/>
    </source>
</evidence>
<dbReference type="InterPro" id="IPR050808">
    <property type="entry name" value="Phage_Integrase"/>
</dbReference>
<dbReference type="PROSITE" id="PS51900">
    <property type="entry name" value="CB"/>
    <property type="match status" value="1"/>
</dbReference>
<dbReference type="RefSeq" id="WP_125057066.1">
    <property type="nucleotide sequence ID" value="NZ_BHZD01000001.1"/>
</dbReference>
<dbReference type="PANTHER" id="PTHR30629:SF2">
    <property type="entry name" value="PROPHAGE INTEGRASE INTS-RELATED"/>
    <property type="match status" value="1"/>
</dbReference>
<dbReference type="Pfam" id="PF00589">
    <property type="entry name" value="Phage_integrase"/>
    <property type="match status" value="1"/>
</dbReference>
<dbReference type="InterPro" id="IPR010998">
    <property type="entry name" value="Integrase_recombinase_N"/>
</dbReference>
<dbReference type="PANTHER" id="PTHR30629">
    <property type="entry name" value="PROPHAGE INTEGRASE"/>
    <property type="match status" value="1"/>
</dbReference>
<proteinExistence type="inferred from homology"/>
<gene>
    <name evidence="8" type="ORF">GKJPGBOP_06545</name>
</gene>
<dbReference type="InterPro" id="IPR011010">
    <property type="entry name" value="DNA_brk_join_enz"/>
</dbReference>
<feature type="domain" description="Core-binding (CB)" evidence="7">
    <location>
        <begin position="70"/>
        <end position="153"/>
    </location>
</feature>
<dbReference type="InterPro" id="IPR004107">
    <property type="entry name" value="Integrase_SAM-like_N"/>
</dbReference>
<dbReference type="GO" id="GO:0006310">
    <property type="term" value="P:DNA recombination"/>
    <property type="evidence" value="ECO:0007669"/>
    <property type="project" value="UniProtKB-KW"/>
</dbReference>
<keyword evidence="4" id="KW-0233">DNA recombination</keyword>
<name>A0A401WBR7_STREY</name>
<evidence type="ECO:0000256" key="1">
    <source>
        <dbReference type="ARBA" id="ARBA00008857"/>
    </source>
</evidence>
<evidence type="ECO:0000256" key="3">
    <source>
        <dbReference type="ARBA" id="ARBA00023125"/>
    </source>
</evidence>
<evidence type="ECO:0000313" key="8">
    <source>
        <dbReference type="EMBL" id="GCD46794.1"/>
    </source>
</evidence>
<accession>A0A401WBR7</accession>
<feature type="domain" description="Tyr recombinase" evidence="6">
    <location>
        <begin position="180"/>
        <end position="382"/>
    </location>
</feature>
<dbReference type="GO" id="GO:0015074">
    <property type="term" value="P:DNA integration"/>
    <property type="evidence" value="ECO:0007669"/>
    <property type="project" value="UniProtKB-KW"/>
</dbReference>